<accession>A0A2P4NKZ9</accession>
<organism evidence="4 5">
    <name type="scientific">Haloferax marisrubri</name>
    <dbReference type="NCBI Taxonomy" id="1544719"/>
    <lineage>
        <taxon>Archaea</taxon>
        <taxon>Methanobacteriati</taxon>
        <taxon>Methanobacteriota</taxon>
        <taxon>Stenosarchaea group</taxon>
        <taxon>Halobacteria</taxon>
        <taxon>Halobacteriales</taxon>
        <taxon>Haloferacaceae</taxon>
        <taxon>Haloferax</taxon>
    </lineage>
</organism>
<evidence type="ECO:0000256" key="1">
    <source>
        <dbReference type="ARBA" id="ARBA00022801"/>
    </source>
</evidence>
<gene>
    <name evidence="4" type="ORF">AUR65_018750</name>
</gene>
<dbReference type="SUPFAM" id="SSF52540">
    <property type="entry name" value="P-loop containing nucleoside triphosphate hydrolases"/>
    <property type="match status" value="2"/>
</dbReference>
<feature type="domain" description="Helicase C-terminal" evidence="3">
    <location>
        <begin position="877"/>
        <end position="1042"/>
    </location>
</feature>
<dbReference type="SMART" id="SM00490">
    <property type="entry name" value="HELICc"/>
    <property type="match status" value="1"/>
</dbReference>
<dbReference type="PANTHER" id="PTHR10799">
    <property type="entry name" value="SNF2/RAD54 HELICASE FAMILY"/>
    <property type="match status" value="1"/>
</dbReference>
<dbReference type="OrthoDB" id="6396at2157"/>
<dbReference type="InterPro" id="IPR014001">
    <property type="entry name" value="Helicase_ATP-bd"/>
</dbReference>
<protein>
    <submittedName>
        <fullName evidence="4">Helicase</fullName>
    </submittedName>
</protein>
<keyword evidence="4" id="KW-0547">Nucleotide-binding</keyword>
<evidence type="ECO:0000313" key="4">
    <source>
        <dbReference type="EMBL" id="POG53812.1"/>
    </source>
</evidence>
<reference evidence="4" key="1">
    <citation type="submission" date="2017-08" db="EMBL/GenBank/DDBJ databases">
        <title>Haloferax marisrubri sp. nov., isolated from the Discovery deep brine-seawater interface in the Red Sea.</title>
        <authorList>
            <person name="Zhang G."/>
            <person name="Stingl U."/>
        </authorList>
    </citation>
    <scope>NUCLEOTIDE SEQUENCE [LARGE SCALE GENOMIC DNA]</scope>
    <source>
        <strain evidence="4">SB3</strain>
    </source>
</reference>
<dbReference type="PROSITE" id="PS51192">
    <property type="entry name" value="HELICASE_ATP_BIND_1"/>
    <property type="match status" value="1"/>
</dbReference>
<keyword evidence="4" id="KW-0067">ATP-binding</keyword>
<dbReference type="InterPro" id="IPR000330">
    <property type="entry name" value="SNF2_N"/>
</dbReference>
<dbReference type="GO" id="GO:0005524">
    <property type="term" value="F:ATP binding"/>
    <property type="evidence" value="ECO:0007669"/>
    <property type="project" value="InterPro"/>
</dbReference>
<dbReference type="Gene3D" id="3.30.870.10">
    <property type="entry name" value="Endonuclease Chain A"/>
    <property type="match status" value="1"/>
</dbReference>
<evidence type="ECO:0000259" key="2">
    <source>
        <dbReference type="PROSITE" id="PS51192"/>
    </source>
</evidence>
<name>A0A2P4NKZ9_9EURY</name>
<evidence type="ECO:0000313" key="5">
    <source>
        <dbReference type="Proteomes" id="UP000053621"/>
    </source>
</evidence>
<dbReference type="InterPro" id="IPR049730">
    <property type="entry name" value="SNF2/RAD54-like_C"/>
</dbReference>
<dbReference type="Gene3D" id="3.40.50.300">
    <property type="entry name" value="P-loop containing nucleotide triphosphate hydrolases"/>
    <property type="match status" value="1"/>
</dbReference>
<dbReference type="RefSeq" id="WP_058568625.1">
    <property type="nucleotide sequence ID" value="NZ_LOPW02000022.1"/>
</dbReference>
<dbReference type="InterPro" id="IPR027417">
    <property type="entry name" value="P-loop_NTPase"/>
</dbReference>
<dbReference type="SMART" id="SM00487">
    <property type="entry name" value="DEXDc"/>
    <property type="match status" value="1"/>
</dbReference>
<dbReference type="CDD" id="cd18793">
    <property type="entry name" value="SF2_C_SNF"/>
    <property type="match status" value="1"/>
</dbReference>
<dbReference type="GO" id="GO:0016787">
    <property type="term" value="F:hydrolase activity"/>
    <property type="evidence" value="ECO:0007669"/>
    <property type="project" value="UniProtKB-KW"/>
</dbReference>
<evidence type="ECO:0000259" key="3">
    <source>
        <dbReference type="PROSITE" id="PS51194"/>
    </source>
</evidence>
<dbReference type="CDD" id="cd09179">
    <property type="entry name" value="PLDc_N_DEXD_a"/>
    <property type="match status" value="1"/>
</dbReference>
<comment type="caution">
    <text evidence="4">The sequence shown here is derived from an EMBL/GenBank/DDBJ whole genome shotgun (WGS) entry which is preliminary data.</text>
</comment>
<keyword evidence="4" id="KW-0347">Helicase</keyword>
<dbReference type="Gene3D" id="3.40.50.10810">
    <property type="entry name" value="Tandem AAA-ATPase domain"/>
    <property type="match status" value="1"/>
</dbReference>
<dbReference type="EMBL" id="LOPW02000022">
    <property type="protein sequence ID" value="POG53812.1"/>
    <property type="molecule type" value="Genomic_DNA"/>
</dbReference>
<dbReference type="PROSITE" id="PS51194">
    <property type="entry name" value="HELICASE_CTER"/>
    <property type="match status" value="1"/>
</dbReference>
<feature type="domain" description="Helicase ATP-binding" evidence="2">
    <location>
        <begin position="294"/>
        <end position="521"/>
    </location>
</feature>
<dbReference type="InterPro" id="IPR038718">
    <property type="entry name" value="SNF2-like_sf"/>
</dbReference>
<dbReference type="InterPro" id="IPR001650">
    <property type="entry name" value="Helicase_C-like"/>
</dbReference>
<sequence length="1307" mass="147949">MLSLKHYDWRPVYESQPGDSVDYLVEEFYIPALERCRRYDRIAGYFNSGAFATAATGIESFIENDGKMRLIVGVELQEHDRPVLEVLEDGLKDRLTDLDNEILDKRLQLLAWLLQEDRLEIRVAKPKHGNWGIFHPKVGIFYDEDENSLSFEGSINETESGWSHNYERFKVHRSWRTEEAAYVNADKESFTQLWNDEHDYVKVYDLSDALKEGIIKWKSPDSAYEAEEIAEQLRNGTPSAGTDDTGLAALSDEARVNASASILRDGGMMPQGLHVAKEASTIDPWPHQRVVSDTAVNTYPQGFLFCDEVGLGKTIEIGYTLSRLGHTNEIQNSLLLVPAGLTRQWQEELWEKFNLYAYRYDRETSGDYVFTDPFGETHAPPEASELDLSETRQAEEWAESPIWRFVHQQQRESDQPVVVIMSWHTARLPRYWDEVAPGDEHSLRTRKTIPASSRGREQTGRDGVWDSVVVDEAHNARRTTRLYRLLENLRPNTQCYYLLSATPMQLHHSELYDLLTLLELPSQWDHRKRFTEFFQTRRGLKTVLSEEGPSPPTKDIDTQQTLDGSYQAGLDTSTSTSELVFLNLREELDLEDEAIARQRLLTACELARSYGAAYDGYIDTVDEVIQEANLDEFLGEDRQVKELLYHEEAVRQEPWIVNSKDRRHAIEELSLEGWEVLQQVFSKATPVNALLHRNTRDTLRKYHQAGLLDETVADRDPERKDIPLSNEASAVYERIDDYTTKFYKKSQEAADQQTQALGFVMTTYRERLTSSVAAIQKSLERRLEKLETQRQVVEQHSGLGEGKSRTAAENLSGFSEQEQLELAELEDGGESVLGVDIAEVVPGGSEEGLRFLNEEIEELRSFIEDVRKIGRDPKIEQLRSDLLELDEQGHDRVLVFTQYTDTLDYVRNHLKQTHGENVATYSGRGGEMYDADTDEWYGVSKEEVKRAFAAEEDGVDVLVGTEAASEGLNLQECGAVINYDLPWNPMKVEQRIGRVDRIGQEHSEITIYHYVYEETIENDIYDALDERIGMFEDVVGDLQPILAGVSKSIKSATLEGDTSAAESLSAQMADADTDDTVEVEDALTGVETTETEEVLKNARLEAWESFRHPDVDAVGEAEHENVPFTSNAVEAFFTGAVAEHIDECELVSVTDLDDADANLRRGLADSIYRLSLPNEVEVRHPPEPGTVAAGLCDGENSVAVTFTGECVDEYPSLRFLLPGDPIFSQLVELVLEELADTGVDRIYVGRNIDDSEACCSRDASHEVVVGVRTNDGSRLILEDSGELIELDAGSDELAEWCEQFVRNRIKS</sequence>
<dbReference type="Pfam" id="PF00176">
    <property type="entry name" value="SNF2-rel_dom"/>
    <property type="match status" value="1"/>
</dbReference>
<dbReference type="GO" id="GO:0140097">
    <property type="term" value="F:catalytic activity, acting on DNA"/>
    <property type="evidence" value="ECO:0007669"/>
    <property type="project" value="UniProtKB-ARBA"/>
</dbReference>
<proteinExistence type="predicted"/>
<dbReference type="GO" id="GO:0004386">
    <property type="term" value="F:helicase activity"/>
    <property type="evidence" value="ECO:0007669"/>
    <property type="project" value="UniProtKB-KW"/>
</dbReference>
<dbReference type="Proteomes" id="UP000053621">
    <property type="component" value="Unassembled WGS sequence"/>
</dbReference>
<keyword evidence="5" id="KW-1185">Reference proteome</keyword>
<dbReference type="Pfam" id="PF00271">
    <property type="entry name" value="Helicase_C"/>
    <property type="match status" value="1"/>
</dbReference>
<keyword evidence="1" id="KW-0378">Hydrolase</keyword>